<keyword evidence="2" id="KW-0238">DNA-binding</keyword>
<dbReference type="InterPro" id="IPR011711">
    <property type="entry name" value="GntR_C"/>
</dbReference>
<evidence type="ECO:0000313" key="6">
    <source>
        <dbReference type="EMBL" id="QGG42595.1"/>
    </source>
</evidence>
<dbReference type="PANTHER" id="PTHR43537">
    <property type="entry name" value="TRANSCRIPTIONAL REGULATOR, GNTR FAMILY"/>
    <property type="match status" value="1"/>
</dbReference>
<dbReference type="SMART" id="SM00895">
    <property type="entry name" value="FCD"/>
    <property type="match status" value="1"/>
</dbReference>
<dbReference type="PANTHER" id="PTHR43537:SF24">
    <property type="entry name" value="GLUCONATE OPERON TRANSCRIPTIONAL REPRESSOR"/>
    <property type="match status" value="1"/>
</dbReference>
<evidence type="ECO:0000256" key="3">
    <source>
        <dbReference type="ARBA" id="ARBA00023163"/>
    </source>
</evidence>
<dbReference type="CDD" id="cd07377">
    <property type="entry name" value="WHTH_GntR"/>
    <property type="match status" value="1"/>
</dbReference>
<keyword evidence="1" id="KW-0805">Transcription regulation</keyword>
<dbReference type="SUPFAM" id="SSF48008">
    <property type="entry name" value="GntR ligand-binding domain-like"/>
    <property type="match status" value="1"/>
</dbReference>
<dbReference type="PROSITE" id="PS50949">
    <property type="entry name" value="HTH_GNTR"/>
    <property type="match status" value="1"/>
</dbReference>
<dbReference type="InterPro" id="IPR008920">
    <property type="entry name" value="TF_FadR/GntR_C"/>
</dbReference>
<dbReference type="KEGG" id="aef:GEV26_15065"/>
<proteinExistence type="predicted"/>
<evidence type="ECO:0000256" key="2">
    <source>
        <dbReference type="ARBA" id="ARBA00023125"/>
    </source>
</evidence>
<dbReference type="EMBL" id="CP045737">
    <property type="protein sequence ID" value="QGG42595.1"/>
    <property type="molecule type" value="Genomic_DNA"/>
</dbReference>
<dbReference type="Gene3D" id="1.20.120.530">
    <property type="entry name" value="GntR ligand-binding domain-like"/>
    <property type="match status" value="1"/>
</dbReference>
<keyword evidence="7" id="KW-1185">Reference proteome</keyword>
<dbReference type="InterPro" id="IPR000524">
    <property type="entry name" value="Tscrpt_reg_HTH_GntR"/>
</dbReference>
<dbReference type="Proteomes" id="UP000392064">
    <property type="component" value="Chromosome"/>
</dbReference>
<keyword evidence="3" id="KW-0804">Transcription</keyword>
<dbReference type="InterPro" id="IPR036388">
    <property type="entry name" value="WH-like_DNA-bd_sf"/>
</dbReference>
<dbReference type="SUPFAM" id="SSF46785">
    <property type="entry name" value="Winged helix' DNA-binding domain"/>
    <property type="match status" value="1"/>
</dbReference>
<dbReference type="Gene3D" id="1.10.10.10">
    <property type="entry name" value="Winged helix-like DNA-binding domain superfamily/Winged helix DNA-binding domain"/>
    <property type="match status" value="1"/>
</dbReference>
<dbReference type="InterPro" id="IPR036390">
    <property type="entry name" value="WH_DNA-bd_sf"/>
</dbReference>
<reference evidence="6 7" key="1">
    <citation type="submission" date="2019-11" db="EMBL/GenBank/DDBJ databases">
        <authorList>
            <person name="Li J."/>
        </authorList>
    </citation>
    <scope>NUCLEOTIDE SEQUENCE [LARGE SCALE GENOMIC DNA]</scope>
    <source>
        <strain evidence="6 7">MF47</strain>
    </source>
</reference>
<dbReference type="Pfam" id="PF00392">
    <property type="entry name" value="GntR"/>
    <property type="match status" value="1"/>
</dbReference>
<dbReference type="AlphaFoldDB" id="A0A5Q2MPN4"/>
<gene>
    <name evidence="6" type="ORF">GEV26_15065</name>
</gene>
<evidence type="ECO:0000259" key="5">
    <source>
        <dbReference type="PROSITE" id="PS50949"/>
    </source>
</evidence>
<evidence type="ECO:0000256" key="1">
    <source>
        <dbReference type="ARBA" id="ARBA00023015"/>
    </source>
</evidence>
<dbReference type="GO" id="GO:0003700">
    <property type="term" value="F:DNA-binding transcription factor activity"/>
    <property type="evidence" value="ECO:0007669"/>
    <property type="project" value="InterPro"/>
</dbReference>
<evidence type="ECO:0000313" key="7">
    <source>
        <dbReference type="Proteomes" id="UP000392064"/>
    </source>
</evidence>
<feature type="compositionally biased region" description="Basic residues" evidence="4">
    <location>
        <begin position="1"/>
        <end position="14"/>
    </location>
</feature>
<protein>
    <submittedName>
        <fullName evidence="6">FCD domain-containing protein</fullName>
    </submittedName>
</protein>
<sequence length="278" mass="30025">MGRRLRRSTRRVRPVPHDIVSPQGGRSRGERGTMARVSTTERVFASLRESIVAGEFPAGSLHSIYRLADLLEVSRTPVREAVLRLADIGLVTIERNRGVRIRGVSVADVREVFELRLMIEVPAAAYAAAHADAETVATIEAELSAMRACVAHDDEAEFTAHDRLLHHAIGAATGNARLQAEVATLRDSIQARGASTISRSRDMADVAQEHAPIVAAISTRDPAAAAAHMEEHLVHTASLLMEQVATPGEDVVDLDWARGLRDHLYLPGRSASGPSPAK</sequence>
<dbReference type="GO" id="GO:0003677">
    <property type="term" value="F:DNA binding"/>
    <property type="evidence" value="ECO:0007669"/>
    <property type="project" value="UniProtKB-KW"/>
</dbReference>
<organism evidence="6 7">
    <name type="scientific">Aeromicrobium yanjiei</name>
    <dbReference type="NCBI Taxonomy" id="2662028"/>
    <lineage>
        <taxon>Bacteria</taxon>
        <taxon>Bacillati</taxon>
        <taxon>Actinomycetota</taxon>
        <taxon>Actinomycetes</taxon>
        <taxon>Propionibacteriales</taxon>
        <taxon>Nocardioidaceae</taxon>
        <taxon>Aeromicrobium</taxon>
    </lineage>
</organism>
<dbReference type="SMART" id="SM00345">
    <property type="entry name" value="HTH_GNTR"/>
    <property type="match status" value="1"/>
</dbReference>
<dbReference type="Pfam" id="PF07729">
    <property type="entry name" value="FCD"/>
    <property type="match status" value="1"/>
</dbReference>
<feature type="domain" description="HTH gntR-type" evidence="5">
    <location>
        <begin position="37"/>
        <end position="104"/>
    </location>
</feature>
<accession>A0A5Q2MPN4</accession>
<name>A0A5Q2MPN4_9ACTN</name>
<feature type="region of interest" description="Disordered" evidence="4">
    <location>
        <begin position="1"/>
        <end position="34"/>
    </location>
</feature>
<evidence type="ECO:0000256" key="4">
    <source>
        <dbReference type="SAM" id="MobiDB-lite"/>
    </source>
</evidence>